<gene>
    <name evidence="1" type="ORF">VKT23_007484</name>
</gene>
<dbReference type="SUPFAM" id="SSF52047">
    <property type="entry name" value="RNI-like"/>
    <property type="match status" value="1"/>
</dbReference>
<accession>A0ABR1JM47</accession>
<keyword evidence="2" id="KW-1185">Reference proteome</keyword>
<protein>
    <recommendedName>
        <fullName evidence="3">F-box domain-containing protein</fullName>
    </recommendedName>
</protein>
<proteinExistence type="predicted"/>
<comment type="caution">
    <text evidence="1">The sequence shown here is derived from an EMBL/GenBank/DDBJ whole genome shotgun (WGS) entry which is preliminary data.</text>
</comment>
<organism evidence="1 2">
    <name type="scientific">Marasmiellus scandens</name>
    <dbReference type="NCBI Taxonomy" id="2682957"/>
    <lineage>
        <taxon>Eukaryota</taxon>
        <taxon>Fungi</taxon>
        <taxon>Dikarya</taxon>
        <taxon>Basidiomycota</taxon>
        <taxon>Agaricomycotina</taxon>
        <taxon>Agaricomycetes</taxon>
        <taxon>Agaricomycetidae</taxon>
        <taxon>Agaricales</taxon>
        <taxon>Marasmiineae</taxon>
        <taxon>Omphalotaceae</taxon>
        <taxon>Marasmiellus</taxon>
    </lineage>
</organism>
<dbReference type="InterPro" id="IPR032675">
    <property type="entry name" value="LRR_dom_sf"/>
</dbReference>
<dbReference type="EMBL" id="JBANRG010000010">
    <property type="protein sequence ID" value="KAK7462905.1"/>
    <property type="molecule type" value="Genomic_DNA"/>
</dbReference>
<reference evidence="1 2" key="1">
    <citation type="submission" date="2024-01" db="EMBL/GenBank/DDBJ databases">
        <title>A draft genome for the cacao thread blight pathogen Marasmiellus scandens.</title>
        <authorList>
            <person name="Baruah I.K."/>
            <person name="Leung J."/>
            <person name="Bukari Y."/>
            <person name="Amoako-Attah I."/>
            <person name="Meinhardt L.W."/>
            <person name="Bailey B.A."/>
            <person name="Cohen S.P."/>
        </authorList>
    </citation>
    <scope>NUCLEOTIDE SEQUENCE [LARGE SCALE GENOMIC DNA]</scope>
    <source>
        <strain evidence="1 2">GH-19</strain>
    </source>
</reference>
<dbReference type="Proteomes" id="UP001498398">
    <property type="component" value="Unassembled WGS sequence"/>
</dbReference>
<evidence type="ECO:0000313" key="2">
    <source>
        <dbReference type="Proteomes" id="UP001498398"/>
    </source>
</evidence>
<sequence>MSSSKSYPADRYNNLRSSLPMMFLAFLNLRKKEEATINFHAHRLALIKNALSPIRTLPIEILSLIFQYYIQHCRDADVGLDYPNWDESIELNQLYYQCLPPAVLLSHVCSSWWRIALHLPSIWTYFPIYAMPENQRMPDQSLLEAWLKRSDPLCVDLDIKTYNDENTLQASYLDCLLPSSARWRTLNLRVPYRLLRHLLQRTEEILAPEIEMLEINVVGTYPSHPIFSALKTAHKLREFTFINPRPRADIWSLFELPTHQITVLELSGSIQDPDAARRVITSCPLLEECFVLLSDYENFPQFGAPVVLPKLELFFLAFDGVQGSPHFLGAFTMPRLTHLELQHLRGDREFHDDIMESISVHLMSLQARSVFRLKFLILCNLVTDQLSADELLQFLHAVPSVEELCISKCIVDLKRLAVDLTADPQRKTCAPNLTRISITDDTGDELEEVGTTVTEMVVSRWKPYHPETDVSDGDVGMIKWPVAKLVDGVYLWVDWPFAESDIAKLEECNSEGMPLIL</sequence>
<name>A0ABR1JM47_9AGAR</name>
<dbReference type="Gene3D" id="3.80.10.10">
    <property type="entry name" value="Ribonuclease Inhibitor"/>
    <property type="match status" value="1"/>
</dbReference>
<evidence type="ECO:0008006" key="3">
    <source>
        <dbReference type="Google" id="ProtNLM"/>
    </source>
</evidence>
<evidence type="ECO:0000313" key="1">
    <source>
        <dbReference type="EMBL" id="KAK7462905.1"/>
    </source>
</evidence>